<organism evidence="2">
    <name type="scientific">marine sediment metagenome</name>
    <dbReference type="NCBI Taxonomy" id="412755"/>
    <lineage>
        <taxon>unclassified sequences</taxon>
        <taxon>metagenomes</taxon>
        <taxon>ecological metagenomes</taxon>
    </lineage>
</organism>
<proteinExistence type="predicted"/>
<feature type="non-terminal residue" evidence="2">
    <location>
        <position position="1"/>
    </location>
</feature>
<accession>A0A0F9DNJ0</accession>
<evidence type="ECO:0000313" key="2">
    <source>
        <dbReference type="EMBL" id="KKL63269.1"/>
    </source>
</evidence>
<name>A0A0F9DNJ0_9ZZZZ</name>
<protein>
    <submittedName>
        <fullName evidence="2">Uncharacterized protein</fullName>
    </submittedName>
</protein>
<evidence type="ECO:0000256" key="1">
    <source>
        <dbReference type="SAM" id="MobiDB-lite"/>
    </source>
</evidence>
<comment type="caution">
    <text evidence="2">The sequence shown here is derived from an EMBL/GenBank/DDBJ whole genome shotgun (WGS) entry which is preliminary data.</text>
</comment>
<gene>
    <name evidence="2" type="ORF">LCGC14_2176810</name>
</gene>
<sequence length="27" mass="3002">GLLAQGRNRPAMPQMAEEAEDMDNEMP</sequence>
<reference evidence="2" key="1">
    <citation type="journal article" date="2015" name="Nature">
        <title>Complex archaea that bridge the gap between prokaryotes and eukaryotes.</title>
        <authorList>
            <person name="Spang A."/>
            <person name="Saw J.H."/>
            <person name="Jorgensen S.L."/>
            <person name="Zaremba-Niedzwiedzka K."/>
            <person name="Martijn J."/>
            <person name="Lind A.E."/>
            <person name="van Eijk R."/>
            <person name="Schleper C."/>
            <person name="Guy L."/>
            <person name="Ettema T.J."/>
        </authorList>
    </citation>
    <scope>NUCLEOTIDE SEQUENCE</scope>
</reference>
<feature type="compositionally biased region" description="Acidic residues" evidence="1">
    <location>
        <begin position="17"/>
        <end position="27"/>
    </location>
</feature>
<dbReference type="EMBL" id="LAZR01028229">
    <property type="protein sequence ID" value="KKL63269.1"/>
    <property type="molecule type" value="Genomic_DNA"/>
</dbReference>
<feature type="region of interest" description="Disordered" evidence="1">
    <location>
        <begin position="1"/>
        <end position="27"/>
    </location>
</feature>
<dbReference type="AlphaFoldDB" id="A0A0F9DNJ0"/>